<name>A0A0F2LSL8_9CREN</name>
<reference evidence="1" key="1">
    <citation type="submission" date="2015-03" db="EMBL/GenBank/DDBJ databases">
        <title>Metagenome Sequencing of an Archaeal-Dominated Microbial Community from a Hot Spring at the Los Azufres Geothermal Field, Mexico.</title>
        <authorList>
            <person name="Servin-Garciduenas L.E."/>
            <person name="Martinez-Romero E."/>
        </authorList>
    </citation>
    <scope>NUCLEOTIDE SEQUENCE [LARGE SCALE GENOMIC DNA]</scope>
    <source>
        <strain evidence="1">AZ1-454</strain>
    </source>
</reference>
<dbReference type="AlphaFoldDB" id="A0A0F2LSL8"/>
<comment type="caution">
    <text evidence="1">The sequence shown here is derived from an EMBL/GenBank/DDBJ whole genome shotgun (WGS) entry which is preliminary data.</text>
</comment>
<protein>
    <submittedName>
        <fullName evidence="1">Uncharacterized protein</fullName>
    </submittedName>
</protein>
<dbReference type="EMBL" id="JZWS01000006">
    <property type="protein sequence ID" value="KJR79490.1"/>
    <property type="molecule type" value="Genomic_DNA"/>
</dbReference>
<sequence length="205" mass="23756">MFEIFVDMIVNSEEKVITDDGHLVVFSKGMAEELRNLGIGSRAFANWVAAHFEEKVTSYSVYYKRLNVPEGPEVFSRVFEFWVDFPNYQTRLFAVISNFKDVSKVTLIDSKLINVEVENVMNDVHKYKDALITMPFLYKFLVFEAFNAFRKMKELRFEGLVRAKQSDYLLAVNKDLNAVIWKVDSTSLKYVNDFENENLGVGSIL</sequence>
<organism evidence="1">
    <name type="scientific">Candidatus Aramenus sulfurataquae</name>
    <dbReference type="NCBI Taxonomy" id="1326980"/>
    <lineage>
        <taxon>Archaea</taxon>
        <taxon>Thermoproteota</taxon>
        <taxon>Thermoprotei</taxon>
        <taxon>Sulfolobales</taxon>
        <taxon>Sulfolobaceae</taxon>
        <taxon>Candidatus Aramenus</taxon>
    </lineage>
</organism>
<accession>A0A0F2LSL8</accession>
<proteinExistence type="predicted"/>
<reference evidence="2" key="2">
    <citation type="submission" date="2022-05" db="EMBL/GenBank/DDBJ databases">
        <title>Metagenome Sequencing of an Archaeal-Dominated Microbial Community from a Hot Spring at the Los Azufres Geothermal Field, Mexico.</title>
        <authorList>
            <person name="Marin-Paredes R."/>
            <person name="Martinez-Romero E."/>
            <person name="Servin-Garciduenas L.E."/>
        </authorList>
    </citation>
    <scope>NUCLEOTIDE SEQUENCE</scope>
    <source>
        <strain evidence="2">AZ1-454</strain>
    </source>
</reference>
<dbReference type="EMBL" id="JZWS02000007">
    <property type="protein sequence ID" value="MCL7344322.1"/>
    <property type="molecule type" value="Genomic_DNA"/>
</dbReference>
<gene>
    <name evidence="2" type="ORF">TQ35_007100</name>
    <name evidence="1" type="ORF">TQ35_01750</name>
</gene>
<evidence type="ECO:0000313" key="2">
    <source>
        <dbReference type="EMBL" id="MCL7344322.1"/>
    </source>
</evidence>
<evidence type="ECO:0000313" key="1">
    <source>
        <dbReference type="EMBL" id="KJR79490.1"/>
    </source>
</evidence>